<sequence length="166" mass="17865">MTKVRNIANPTPAVLNLQRGFGRSHPAGFTLLEIIVAMALTLLIIGIAAVSISGVRAEDQLRRAAAVIETTARQNLMQALNSQQTVRMDLTSGAFGAGDEFGGMLLVRRYGESAFRKPRRGEAWEFSPTGICEPIEVRISGPAGQIEIGFDPLTACARRKSIQVNG</sequence>
<protein>
    <submittedName>
        <fullName evidence="2">Type II secretory pathway pseudopilin PulG</fullName>
    </submittedName>
</protein>
<dbReference type="AlphaFoldDB" id="A0A7W7YBN8"/>
<accession>A0A7W7YBN8</accession>
<evidence type="ECO:0000313" key="3">
    <source>
        <dbReference type="Proteomes" id="UP000590740"/>
    </source>
</evidence>
<evidence type="ECO:0000313" key="2">
    <source>
        <dbReference type="EMBL" id="MBB5033247.1"/>
    </source>
</evidence>
<keyword evidence="1" id="KW-1133">Transmembrane helix</keyword>
<dbReference type="InterPro" id="IPR045584">
    <property type="entry name" value="Pilin-like"/>
</dbReference>
<keyword evidence="3" id="KW-1185">Reference proteome</keyword>
<keyword evidence="1" id="KW-0472">Membrane</keyword>
<organism evidence="2 3">
    <name type="scientific">Prosthecobacter vanneervenii</name>
    <dbReference type="NCBI Taxonomy" id="48466"/>
    <lineage>
        <taxon>Bacteria</taxon>
        <taxon>Pseudomonadati</taxon>
        <taxon>Verrucomicrobiota</taxon>
        <taxon>Verrucomicrobiia</taxon>
        <taxon>Verrucomicrobiales</taxon>
        <taxon>Verrucomicrobiaceae</taxon>
        <taxon>Prosthecobacter</taxon>
    </lineage>
</organism>
<dbReference type="EMBL" id="JACHIG010000005">
    <property type="protein sequence ID" value="MBB5033247.1"/>
    <property type="molecule type" value="Genomic_DNA"/>
</dbReference>
<feature type="transmembrane region" description="Helical" evidence="1">
    <location>
        <begin position="34"/>
        <end position="55"/>
    </location>
</feature>
<dbReference type="SUPFAM" id="SSF54523">
    <property type="entry name" value="Pili subunits"/>
    <property type="match status" value="1"/>
</dbReference>
<proteinExistence type="predicted"/>
<name>A0A7W7YBN8_9BACT</name>
<dbReference type="RefSeq" id="WP_184340157.1">
    <property type="nucleotide sequence ID" value="NZ_JACHIG010000005.1"/>
</dbReference>
<dbReference type="InterPro" id="IPR012902">
    <property type="entry name" value="N_methyl_site"/>
</dbReference>
<dbReference type="Proteomes" id="UP000590740">
    <property type="component" value="Unassembled WGS sequence"/>
</dbReference>
<reference evidence="2 3" key="1">
    <citation type="submission" date="2020-08" db="EMBL/GenBank/DDBJ databases">
        <title>Genomic Encyclopedia of Type Strains, Phase IV (KMG-IV): sequencing the most valuable type-strain genomes for metagenomic binning, comparative biology and taxonomic classification.</title>
        <authorList>
            <person name="Goeker M."/>
        </authorList>
    </citation>
    <scope>NUCLEOTIDE SEQUENCE [LARGE SCALE GENOMIC DNA]</scope>
    <source>
        <strain evidence="2 3">DSM 12252</strain>
    </source>
</reference>
<dbReference type="PROSITE" id="PS00409">
    <property type="entry name" value="PROKAR_NTER_METHYL"/>
    <property type="match status" value="1"/>
</dbReference>
<comment type="caution">
    <text evidence="2">The sequence shown here is derived from an EMBL/GenBank/DDBJ whole genome shotgun (WGS) entry which is preliminary data.</text>
</comment>
<keyword evidence="1" id="KW-0812">Transmembrane</keyword>
<gene>
    <name evidence="2" type="ORF">HNQ65_002830</name>
</gene>
<evidence type="ECO:0000256" key="1">
    <source>
        <dbReference type="SAM" id="Phobius"/>
    </source>
</evidence>
<dbReference type="Pfam" id="PF07963">
    <property type="entry name" value="N_methyl"/>
    <property type="match status" value="1"/>
</dbReference>